<dbReference type="HOGENOM" id="CLU_004317_2_1_10"/>
<dbReference type="AlphaFoldDB" id="F3ZQM3"/>
<keyword evidence="11" id="KW-1185">Reference proteome</keyword>
<dbReference type="Pfam" id="PF13715">
    <property type="entry name" value="CarbopepD_reg_2"/>
    <property type="match status" value="1"/>
</dbReference>
<dbReference type="Proteomes" id="UP000018439">
    <property type="component" value="Chromosome"/>
</dbReference>
<dbReference type="Gene3D" id="2.40.170.20">
    <property type="entry name" value="TonB-dependent receptor, beta-barrel domain"/>
    <property type="match status" value="1"/>
</dbReference>
<feature type="chain" id="PRO_5003305400" evidence="8">
    <location>
        <begin position="30"/>
        <end position="1053"/>
    </location>
</feature>
<reference evidence="10 11" key="1">
    <citation type="journal article" date="2011" name="Stand. Genomic Sci.">
        <title>Non-contiguous finished genome sequence of Bacteroides coprosuis type strain (PC139).</title>
        <authorList>
            <person name="Land M."/>
            <person name="Held B."/>
            <person name="Gronow S."/>
            <person name="Abt B."/>
            <person name="Lucas S."/>
            <person name="Del Rio T.G."/>
            <person name="Nolan M."/>
            <person name="Tice H."/>
            <person name="Cheng J.F."/>
            <person name="Pitluck S."/>
            <person name="Liolios K."/>
            <person name="Pagani I."/>
            <person name="Ivanova N."/>
            <person name="Mavromatis K."/>
            <person name="Mikhailova N."/>
            <person name="Pati A."/>
            <person name="Tapia R."/>
            <person name="Han C."/>
            <person name="Goodwin L."/>
            <person name="Chen A."/>
            <person name="Palaniappan K."/>
            <person name="Hauser L."/>
            <person name="Brambilla E.M."/>
            <person name="Rohde M."/>
            <person name="Goker M."/>
            <person name="Detter J.C."/>
            <person name="Woyke T."/>
            <person name="Bristow J."/>
            <person name="Eisen J.A."/>
            <person name="Markowitz V."/>
            <person name="Hugenholtz P."/>
            <person name="Kyrpides N.C."/>
            <person name="Klenk H.P."/>
            <person name="Lapidus A."/>
        </authorList>
    </citation>
    <scope>NUCLEOTIDE SEQUENCE</scope>
    <source>
        <strain evidence="10 11">DSM 18011</strain>
    </source>
</reference>
<dbReference type="InterPro" id="IPR023997">
    <property type="entry name" value="TonB-dep_OMP_SusC/RagA_CS"/>
</dbReference>
<comment type="subcellular location">
    <subcellularLocation>
        <location evidence="1 7">Cell outer membrane</location>
        <topology evidence="1 7">Multi-pass membrane protein</topology>
    </subcellularLocation>
</comment>
<comment type="similarity">
    <text evidence="7">Belongs to the TonB-dependent receptor family.</text>
</comment>
<dbReference type="GO" id="GO:0009279">
    <property type="term" value="C:cell outer membrane"/>
    <property type="evidence" value="ECO:0007669"/>
    <property type="project" value="UniProtKB-SubCell"/>
</dbReference>
<evidence type="ECO:0000256" key="8">
    <source>
        <dbReference type="SAM" id="SignalP"/>
    </source>
</evidence>
<evidence type="ECO:0000259" key="9">
    <source>
        <dbReference type="Pfam" id="PF07715"/>
    </source>
</evidence>
<feature type="domain" description="TonB-dependent receptor plug" evidence="9">
    <location>
        <begin position="132"/>
        <end position="257"/>
    </location>
</feature>
<proteinExistence type="inferred from homology"/>
<keyword evidence="4 7" id="KW-0812">Transmembrane</keyword>
<evidence type="ECO:0000256" key="3">
    <source>
        <dbReference type="ARBA" id="ARBA00022452"/>
    </source>
</evidence>
<dbReference type="InterPro" id="IPR036942">
    <property type="entry name" value="Beta-barrel_TonB_sf"/>
</dbReference>
<dbReference type="InterPro" id="IPR008969">
    <property type="entry name" value="CarboxyPept-like_regulatory"/>
</dbReference>
<dbReference type="STRING" id="679937.Bcop_1626"/>
<dbReference type="InterPro" id="IPR039426">
    <property type="entry name" value="TonB-dep_rcpt-like"/>
</dbReference>
<keyword evidence="6 7" id="KW-0998">Cell outer membrane</keyword>
<dbReference type="PROSITE" id="PS52016">
    <property type="entry name" value="TONB_DEPENDENT_REC_3"/>
    <property type="match status" value="1"/>
</dbReference>
<accession>F3ZQM3</accession>
<dbReference type="InterPro" id="IPR012910">
    <property type="entry name" value="Plug_dom"/>
</dbReference>
<name>F3ZQM3_9BACE</name>
<evidence type="ECO:0000256" key="4">
    <source>
        <dbReference type="ARBA" id="ARBA00022692"/>
    </source>
</evidence>
<dbReference type="NCBIfam" id="TIGR04056">
    <property type="entry name" value="OMP_RagA_SusC"/>
    <property type="match status" value="1"/>
</dbReference>
<keyword evidence="8" id="KW-0732">Signal</keyword>
<organism evidence="10 11">
    <name type="scientific">Bacteroides coprosuis DSM 18011</name>
    <dbReference type="NCBI Taxonomy" id="679937"/>
    <lineage>
        <taxon>Bacteria</taxon>
        <taxon>Pseudomonadati</taxon>
        <taxon>Bacteroidota</taxon>
        <taxon>Bacteroidia</taxon>
        <taxon>Bacteroidales</taxon>
        <taxon>Bacteroidaceae</taxon>
        <taxon>Bacteroides</taxon>
    </lineage>
</organism>
<keyword evidence="3 7" id="KW-1134">Transmembrane beta strand</keyword>
<dbReference type="InterPro" id="IPR023996">
    <property type="entry name" value="TonB-dep_OMP_SusC/RagA"/>
</dbReference>
<keyword evidence="10" id="KW-0675">Receptor</keyword>
<feature type="signal peptide" evidence="8">
    <location>
        <begin position="1"/>
        <end position="29"/>
    </location>
</feature>
<dbReference type="SUPFAM" id="SSF56935">
    <property type="entry name" value="Porins"/>
    <property type="match status" value="1"/>
</dbReference>
<dbReference type="Gene3D" id="2.170.130.10">
    <property type="entry name" value="TonB-dependent receptor, plug domain"/>
    <property type="match status" value="1"/>
</dbReference>
<evidence type="ECO:0000256" key="1">
    <source>
        <dbReference type="ARBA" id="ARBA00004571"/>
    </source>
</evidence>
<dbReference type="OrthoDB" id="9768177at2"/>
<sequence>MVESNYFKKLSVLLFCALLGSFSMPYASANNESQLAVEQTGSVKGVVTDASGPIIGAVVKVKDTSNGTLTDIDGVFALSNVPKGAIIEVAYIGYEAVSIEYTGQQEIRIEMKEESQMLSEVVVTALGIKREKRAIGYSMQEMKGDEIVQARESNIANALSGKISGLQITRSGNGPGASSKITLRGNNSITGLNQPLIVVDGVPMENFTGAANNDFWNPSADMGNGISDINSDDIASMSVLKGASAAALYGARAGNGVILITTKSGRKTEGLGITISSSVSAETVFMSPKRQNSFGQGSLGVYDKDSGASWGPLIEGQTYEKWDGSESKMRSFNNVNNYFKTGVNLTETFSFSQQYKTTAIYSSLSRMDDRSKIPGSKLSRTSMTTRATSHFGKDERWTLDTKIQYIKSKADNRPISGKNDSNSFLAMYLLPRSMDIRDFKAAVRPDNTMLWFGTSQQINPYWLENHRVNSDTRDRFLVNGSLKYQFTSWLNAELRAGSDMYYTDYDNKTYWGSSMVNRYSIQQERFFENNFSFLVTAQKDNIIGRWGGNLALGGNLMHRRHKSMSTGVELVVPDLFSINNSKNKPDVEQRYSEKKINSIYGTGQVNYDGWAFLDLTFRNDWSSTMSKKNRSFFYPSVSTSWVISDMLEKIDKPLPSWFTYAKVRASFAEVGNDLDPYQLYNTYYIGQAPDGSTTANQNEILYNEDVRSELIKSWEVGTELRFLQNRLGFDFSWYKTNATRQLLNIPMDGLSGFKSRKINAGNIENKGIELMVNARPIQTASGFNWDIMVNFSKNKNRIIELYKSPEEEISLYTLGGYDNLQVYARAGGNYGEIWGTRLKRVEDKNSPHYGKLITENGLPTSSTEKEKIGDQQAKALMGITNTFTYKGWSLSFLIDARFGGDIFSGTLQMMEQSGTSNKTVVNGQRPNMVIDGVYVDESGAYQPNTTEITTQQYWETVTSRGNLGVGEVNMYSATNVRLRNLALNYAFSKSLLKNTPFTQVKLGVSCNNVWMLKSKMNGIDPESIYATSTNATGFEFGSSPTSRTYLFNVTLGF</sequence>
<keyword evidence="2 7" id="KW-0813">Transport</keyword>
<dbReference type="eggNOG" id="COG1629">
    <property type="taxonomic scope" value="Bacteria"/>
</dbReference>
<dbReference type="NCBIfam" id="TIGR04057">
    <property type="entry name" value="SusC_RagA_signa"/>
    <property type="match status" value="1"/>
</dbReference>
<protein>
    <submittedName>
        <fullName evidence="10">TonB-dependent receptor plug</fullName>
    </submittedName>
</protein>
<dbReference type="EMBL" id="CM001167">
    <property type="protein sequence ID" value="EGJ71818.1"/>
    <property type="molecule type" value="Genomic_DNA"/>
</dbReference>
<dbReference type="SUPFAM" id="SSF49464">
    <property type="entry name" value="Carboxypeptidase regulatory domain-like"/>
    <property type="match status" value="1"/>
</dbReference>
<evidence type="ECO:0000256" key="2">
    <source>
        <dbReference type="ARBA" id="ARBA00022448"/>
    </source>
</evidence>
<evidence type="ECO:0000313" key="10">
    <source>
        <dbReference type="EMBL" id="EGJ71818.1"/>
    </source>
</evidence>
<evidence type="ECO:0000256" key="6">
    <source>
        <dbReference type="ARBA" id="ARBA00023237"/>
    </source>
</evidence>
<keyword evidence="5 7" id="KW-0472">Membrane</keyword>
<evidence type="ECO:0000256" key="7">
    <source>
        <dbReference type="PROSITE-ProRule" id="PRU01360"/>
    </source>
</evidence>
<dbReference type="Pfam" id="PF07715">
    <property type="entry name" value="Plug"/>
    <property type="match status" value="1"/>
</dbReference>
<evidence type="ECO:0000313" key="11">
    <source>
        <dbReference type="Proteomes" id="UP000018439"/>
    </source>
</evidence>
<dbReference type="Gene3D" id="2.60.40.1120">
    <property type="entry name" value="Carboxypeptidase-like, regulatory domain"/>
    <property type="match status" value="1"/>
</dbReference>
<gene>
    <name evidence="10" type="ORF">Bcop_1626</name>
</gene>
<evidence type="ECO:0000256" key="5">
    <source>
        <dbReference type="ARBA" id="ARBA00023136"/>
    </source>
</evidence>
<dbReference type="InterPro" id="IPR037066">
    <property type="entry name" value="Plug_dom_sf"/>
</dbReference>